<evidence type="ECO:0000256" key="2">
    <source>
        <dbReference type="ARBA" id="ARBA00022603"/>
    </source>
</evidence>
<dbReference type="Gene3D" id="3.40.50.150">
    <property type="entry name" value="Vaccinia Virus protein VP39"/>
    <property type="match status" value="1"/>
</dbReference>
<dbReference type="PANTHER" id="PTHR12176:SF76">
    <property type="entry name" value="S-ADENOSYL-L-METHIONINE-DEPENDENT METHYLTRANSFERASES SUPERFAMILY PROTEIN"/>
    <property type="match status" value="1"/>
</dbReference>
<evidence type="ECO:0000256" key="3">
    <source>
        <dbReference type="ARBA" id="ARBA00022679"/>
    </source>
</evidence>
<gene>
    <name evidence="5" type="primary">LOC111016725</name>
</gene>
<dbReference type="FunFam" id="3.40.50.150:FF:000236">
    <property type="entry name" value="S-adenosyl-L-methionine-dependent methyltransferases superfamily protein"/>
    <property type="match status" value="1"/>
</dbReference>
<dbReference type="GO" id="GO:0032259">
    <property type="term" value="P:methylation"/>
    <property type="evidence" value="ECO:0007669"/>
    <property type="project" value="UniProtKB-KW"/>
</dbReference>
<protein>
    <submittedName>
        <fullName evidence="5">Uncharacterized protein LOC111016725 isoform X1</fullName>
    </submittedName>
</protein>
<dbReference type="InterPro" id="IPR051419">
    <property type="entry name" value="Lys/N-term_MeTrsfase_sf"/>
</dbReference>
<evidence type="ECO:0000256" key="1">
    <source>
        <dbReference type="ARBA" id="ARBA00008361"/>
    </source>
</evidence>
<dbReference type="SUPFAM" id="SSF53335">
    <property type="entry name" value="S-adenosyl-L-methionine-dependent methyltransferases"/>
    <property type="match status" value="1"/>
</dbReference>
<keyword evidence="4" id="KW-1185">Reference proteome</keyword>
<comment type="similarity">
    <text evidence="1">Belongs to the methyltransferase superfamily.</text>
</comment>
<dbReference type="KEGG" id="mcha:111016725"/>
<keyword evidence="3" id="KW-0808">Transferase</keyword>
<sequence length="339" mass="37419">MAYAHAPQINSRPWSSVLVTMRARSLCPFGSLNFRKFGRDEICSPTGKLTRATGDGSFRRVADEEEKEVEEEDAFQVLTAITSNYNDIVIVETPKSRVLLLDSSNNVHSILYKEQKWTGSYWDEFASLPAIIPKGPIAIFGLGGGTTAHLMLTSWPSLQLEGWEIDGILIDKARDFLGLSDLEKHSHDGGILNIHIGDALDPSVRISGGYAGIVVDLFSDGKILPQLQEAGMWLDLKDRLMVGGRLMINCGGNEAANVIGNGICSEVSLTNCFWPQNSVIEVLSKAFPEQLCWKKLPKGKGDNYLALTGPFPELLSWSTVVPEPLRGSVKEWRPYERLL</sequence>
<name>A0A6J1D1F5_MOMCH</name>
<keyword evidence="2" id="KW-0489">Methyltransferase</keyword>
<dbReference type="GeneID" id="111016725"/>
<accession>A0A6J1D1F5</accession>
<dbReference type="Proteomes" id="UP000504603">
    <property type="component" value="Unplaced"/>
</dbReference>
<dbReference type="GO" id="GO:0008168">
    <property type="term" value="F:methyltransferase activity"/>
    <property type="evidence" value="ECO:0007669"/>
    <property type="project" value="UniProtKB-KW"/>
</dbReference>
<dbReference type="InterPro" id="IPR029063">
    <property type="entry name" value="SAM-dependent_MTases_sf"/>
</dbReference>
<dbReference type="OrthoDB" id="2016285at2759"/>
<evidence type="ECO:0000313" key="4">
    <source>
        <dbReference type="Proteomes" id="UP000504603"/>
    </source>
</evidence>
<proteinExistence type="inferred from homology"/>
<evidence type="ECO:0000313" key="5">
    <source>
        <dbReference type="RefSeq" id="XP_022147905.1"/>
    </source>
</evidence>
<reference evidence="5" key="1">
    <citation type="submission" date="2025-08" db="UniProtKB">
        <authorList>
            <consortium name="RefSeq"/>
        </authorList>
    </citation>
    <scope>IDENTIFICATION</scope>
    <source>
        <strain evidence="5">OHB3-1</strain>
    </source>
</reference>
<dbReference type="AlphaFoldDB" id="A0A6J1D1F5"/>
<organism evidence="4 5">
    <name type="scientific">Momordica charantia</name>
    <name type="common">Bitter gourd</name>
    <name type="synonym">Balsam pear</name>
    <dbReference type="NCBI Taxonomy" id="3673"/>
    <lineage>
        <taxon>Eukaryota</taxon>
        <taxon>Viridiplantae</taxon>
        <taxon>Streptophyta</taxon>
        <taxon>Embryophyta</taxon>
        <taxon>Tracheophyta</taxon>
        <taxon>Spermatophyta</taxon>
        <taxon>Magnoliopsida</taxon>
        <taxon>eudicotyledons</taxon>
        <taxon>Gunneridae</taxon>
        <taxon>Pentapetalae</taxon>
        <taxon>rosids</taxon>
        <taxon>fabids</taxon>
        <taxon>Cucurbitales</taxon>
        <taxon>Cucurbitaceae</taxon>
        <taxon>Momordiceae</taxon>
        <taxon>Momordica</taxon>
    </lineage>
</organism>
<dbReference type="PANTHER" id="PTHR12176">
    <property type="entry name" value="SAM-DEPENDENT METHYLTRANSFERASE SUPERFAMILY PROTEIN"/>
    <property type="match status" value="1"/>
</dbReference>
<dbReference type="RefSeq" id="XP_022147905.1">
    <property type="nucleotide sequence ID" value="XM_022292213.1"/>
</dbReference>